<evidence type="ECO:0000313" key="3">
    <source>
        <dbReference type="Proteomes" id="UP000316270"/>
    </source>
</evidence>
<reference evidence="2 3" key="1">
    <citation type="submission" date="2019-07" db="EMBL/GenBank/DDBJ databases">
        <title>Finished genome of Venturia effusa.</title>
        <authorList>
            <person name="Young C.A."/>
            <person name="Cox M.P."/>
            <person name="Ganley A.R.D."/>
            <person name="David W.J."/>
        </authorList>
    </citation>
    <scope>NUCLEOTIDE SEQUENCE [LARGE SCALE GENOMIC DNA]</scope>
    <source>
        <strain evidence="3">albino</strain>
    </source>
</reference>
<protein>
    <submittedName>
        <fullName evidence="2">Uncharacterized protein</fullName>
    </submittedName>
</protein>
<evidence type="ECO:0000313" key="2">
    <source>
        <dbReference type="EMBL" id="QDS76710.1"/>
    </source>
</evidence>
<dbReference type="EMBL" id="CP042200">
    <property type="protein sequence ID" value="QDS76710.1"/>
    <property type="molecule type" value="Genomic_DNA"/>
</dbReference>
<feature type="coiled-coil region" evidence="1">
    <location>
        <begin position="171"/>
        <end position="221"/>
    </location>
</feature>
<accession>A0A517LM43</accession>
<proteinExistence type="predicted"/>
<sequence>MEDSRSARQQTRLAELRGGELNRLRDENIRLEREKIQHMSAYLNLLLVQEARRPSPQSCLADMQRQNEELKKEIKILNSEVDAMDEMCHLMMEQRDAAKALAKESQKHGMKLYNEKMNLQLEMAKLEETEKVTYIRHHEREIEMKWRGRIMDLQTENDAMKYERLIHFNEREDIADENKRLKKELEEMEKQNGKAVEDPDRVKLQARLAEMDREMEVLMDREVEVLVRLDEEEAAKSKVPVVNVKE</sequence>
<organism evidence="2 3">
    <name type="scientific">Venturia effusa</name>
    <dbReference type="NCBI Taxonomy" id="50376"/>
    <lineage>
        <taxon>Eukaryota</taxon>
        <taxon>Fungi</taxon>
        <taxon>Dikarya</taxon>
        <taxon>Ascomycota</taxon>
        <taxon>Pezizomycotina</taxon>
        <taxon>Dothideomycetes</taxon>
        <taxon>Pleosporomycetidae</taxon>
        <taxon>Venturiales</taxon>
        <taxon>Venturiaceae</taxon>
        <taxon>Venturia</taxon>
    </lineage>
</organism>
<gene>
    <name evidence="2" type="ORF">FKW77_000917</name>
</gene>
<feature type="coiled-coil region" evidence="1">
    <location>
        <begin position="21"/>
        <end position="129"/>
    </location>
</feature>
<keyword evidence="3" id="KW-1185">Reference proteome</keyword>
<keyword evidence="1" id="KW-0175">Coiled coil</keyword>
<evidence type="ECO:0000256" key="1">
    <source>
        <dbReference type="SAM" id="Coils"/>
    </source>
</evidence>
<dbReference type="AlphaFoldDB" id="A0A517LM43"/>
<dbReference type="Proteomes" id="UP000316270">
    <property type="component" value="Chromosome 16"/>
</dbReference>
<name>A0A517LM43_9PEZI</name>